<sequence length="495" mass="51126">MTDMATKSDTEGPTDPSSAPETAGTTTAILDAPATAEGDRPVEWAPAEPRPKRRRLWLWIGVPAALVVGGVVTASLVLIAPGTTVGGAPVGFQTAGAAADSIDQRLAQTTLVLGEGGPRVTGAQLGATVDASSLADSAFSSRPMWNVTQWFGDPIDAQITLDKTTATAALRAALPGAYTDPTPATVSFSGTAYAVTPSTPGTGIDLDALTTQLRDAFDAGTTTVTVPATTAPVDAAADSANAQAAADKANAMLATAGFYVGDERTVPVDAATAASWLTITPAADGTFTVAADPAKIQPHVDALAAQVNRAPVNGTVVTNSDGTVLETTVPGADGRTLGDTHSIAADYAKQLDAGNAAFALPVTVTPATTTTLQRLLEVNLSTQTVYLKENGNVVDSWAVSTGTAQAPTTPGHYRVNSHIASQTMTSSDPDNPYWNYDVPNVQWVMYFNGDEAFHGVYWHDNFGTPSSHGCVGMPNSRAKQIYDWSPTGVDVWIHS</sequence>
<dbReference type="GO" id="GO:0071972">
    <property type="term" value="F:peptidoglycan L,D-transpeptidase activity"/>
    <property type="evidence" value="ECO:0007669"/>
    <property type="project" value="TreeGrafter"/>
</dbReference>
<feature type="domain" description="L,D-TPase catalytic" evidence="9">
    <location>
        <begin position="374"/>
        <end position="494"/>
    </location>
</feature>
<evidence type="ECO:0000256" key="7">
    <source>
        <dbReference type="SAM" id="MobiDB-lite"/>
    </source>
</evidence>
<dbReference type="InterPro" id="IPR022029">
    <property type="entry name" value="YoaR-like_PG-bd"/>
</dbReference>
<reference evidence="10" key="1">
    <citation type="journal article" date="2014" name="Int. J. Syst. Evol. Microbiol.">
        <title>Complete genome sequence of Corynebacterium casei LMG S-19264T (=DSM 44701T), isolated from a smear-ripened cheese.</title>
        <authorList>
            <consortium name="US DOE Joint Genome Institute (JGI-PGF)"/>
            <person name="Walter F."/>
            <person name="Albersmeier A."/>
            <person name="Kalinowski J."/>
            <person name="Ruckert C."/>
        </authorList>
    </citation>
    <scope>NUCLEOTIDE SEQUENCE</scope>
    <source>
        <strain evidence="10">VKM Ac-1940</strain>
    </source>
</reference>
<dbReference type="InterPro" id="IPR050979">
    <property type="entry name" value="LD-transpeptidase"/>
</dbReference>
<evidence type="ECO:0000256" key="8">
    <source>
        <dbReference type="SAM" id="Phobius"/>
    </source>
</evidence>
<evidence type="ECO:0000313" key="10">
    <source>
        <dbReference type="EMBL" id="GLJ94933.1"/>
    </source>
</evidence>
<dbReference type="GO" id="GO:0071555">
    <property type="term" value="P:cell wall organization"/>
    <property type="evidence" value="ECO:0007669"/>
    <property type="project" value="UniProtKB-UniRule"/>
</dbReference>
<gene>
    <name evidence="10" type="ORF">GCM10017591_09950</name>
</gene>
<keyword evidence="8" id="KW-1133">Transmembrane helix</keyword>
<proteinExistence type="predicted"/>
<dbReference type="InterPro" id="IPR038063">
    <property type="entry name" value="Transpep_catalytic_dom"/>
</dbReference>
<organism evidence="10 11">
    <name type="scientific">Microbacterium dextranolyticum</name>
    <dbReference type="NCBI Taxonomy" id="36806"/>
    <lineage>
        <taxon>Bacteria</taxon>
        <taxon>Bacillati</taxon>
        <taxon>Actinomycetota</taxon>
        <taxon>Actinomycetes</taxon>
        <taxon>Micrococcales</taxon>
        <taxon>Microbacteriaceae</taxon>
        <taxon>Microbacterium</taxon>
    </lineage>
</organism>
<feature type="active site" description="Proton donor/acceptor" evidence="6">
    <location>
        <position position="454"/>
    </location>
</feature>
<dbReference type="Pfam" id="PF12229">
    <property type="entry name" value="PG_binding_4"/>
    <property type="match status" value="1"/>
</dbReference>
<reference evidence="10" key="2">
    <citation type="submission" date="2023-01" db="EMBL/GenBank/DDBJ databases">
        <authorList>
            <person name="Sun Q."/>
            <person name="Evtushenko L."/>
        </authorList>
    </citation>
    <scope>NUCLEOTIDE SEQUENCE</scope>
    <source>
        <strain evidence="10">VKM Ac-1940</strain>
    </source>
</reference>
<evidence type="ECO:0000259" key="9">
    <source>
        <dbReference type="PROSITE" id="PS52029"/>
    </source>
</evidence>
<dbReference type="PROSITE" id="PS52029">
    <property type="entry name" value="LD_TPASE"/>
    <property type="match status" value="1"/>
</dbReference>
<keyword evidence="3 6" id="KW-0133">Cell shape</keyword>
<feature type="transmembrane region" description="Helical" evidence="8">
    <location>
        <begin position="56"/>
        <end position="80"/>
    </location>
</feature>
<keyword evidence="8" id="KW-0812">Transmembrane</keyword>
<dbReference type="Gene3D" id="2.40.440.10">
    <property type="entry name" value="L,D-transpeptidase catalytic domain-like"/>
    <property type="match status" value="1"/>
</dbReference>
<dbReference type="AlphaFoldDB" id="A0A9W6HLW7"/>
<keyword evidence="2" id="KW-0808">Transferase</keyword>
<evidence type="ECO:0000256" key="4">
    <source>
        <dbReference type="ARBA" id="ARBA00022984"/>
    </source>
</evidence>
<dbReference type="GO" id="GO:0016740">
    <property type="term" value="F:transferase activity"/>
    <property type="evidence" value="ECO:0007669"/>
    <property type="project" value="UniProtKB-KW"/>
</dbReference>
<dbReference type="PANTHER" id="PTHR30582:SF2">
    <property type="entry name" value="L,D-TRANSPEPTIDASE YCIB-RELATED"/>
    <property type="match status" value="1"/>
</dbReference>
<keyword evidence="8" id="KW-0472">Membrane</keyword>
<dbReference type="EMBL" id="BSER01000007">
    <property type="protein sequence ID" value="GLJ94933.1"/>
    <property type="molecule type" value="Genomic_DNA"/>
</dbReference>
<evidence type="ECO:0000256" key="1">
    <source>
        <dbReference type="ARBA" id="ARBA00004752"/>
    </source>
</evidence>
<evidence type="ECO:0000256" key="5">
    <source>
        <dbReference type="ARBA" id="ARBA00023316"/>
    </source>
</evidence>
<dbReference type="Proteomes" id="UP001142291">
    <property type="component" value="Unassembled WGS sequence"/>
</dbReference>
<name>A0A9W6HLW7_9MICO</name>
<keyword evidence="11" id="KW-1185">Reference proteome</keyword>
<evidence type="ECO:0000256" key="3">
    <source>
        <dbReference type="ARBA" id="ARBA00022960"/>
    </source>
</evidence>
<dbReference type="GO" id="GO:0018104">
    <property type="term" value="P:peptidoglycan-protein cross-linking"/>
    <property type="evidence" value="ECO:0007669"/>
    <property type="project" value="TreeGrafter"/>
</dbReference>
<comment type="caution">
    <text evidence="10">The sequence shown here is derived from an EMBL/GenBank/DDBJ whole genome shotgun (WGS) entry which is preliminary data.</text>
</comment>
<evidence type="ECO:0000256" key="6">
    <source>
        <dbReference type="PROSITE-ProRule" id="PRU01373"/>
    </source>
</evidence>
<keyword evidence="5 6" id="KW-0961">Cell wall biogenesis/degradation</keyword>
<feature type="compositionally biased region" description="Polar residues" evidence="7">
    <location>
        <begin position="15"/>
        <end position="28"/>
    </location>
</feature>
<feature type="active site" description="Nucleophile" evidence="6">
    <location>
        <position position="470"/>
    </location>
</feature>
<dbReference type="Pfam" id="PF03734">
    <property type="entry name" value="YkuD"/>
    <property type="match status" value="1"/>
</dbReference>
<keyword evidence="4 6" id="KW-0573">Peptidoglycan synthesis</keyword>
<evidence type="ECO:0000256" key="2">
    <source>
        <dbReference type="ARBA" id="ARBA00022679"/>
    </source>
</evidence>
<evidence type="ECO:0000313" key="11">
    <source>
        <dbReference type="Proteomes" id="UP001142291"/>
    </source>
</evidence>
<dbReference type="GO" id="GO:0008360">
    <property type="term" value="P:regulation of cell shape"/>
    <property type="evidence" value="ECO:0007669"/>
    <property type="project" value="UniProtKB-UniRule"/>
</dbReference>
<dbReference type="GO" id="GO:0005576">
    <property type="term" value="C:extracellular region"/>
    <property type="evidence" value="ECO:0007669"/>
    <property type="project" value="TreeGrafter"/>
</dbReference>
<feature type="compositionally biased region" description="Basic and acidic residues" evidence="7">
    <location>
        <begin position="1"/>
        <end position="10"/>
    </location>
</feature>
<dbReference type="InterPro" id="IPR005490">
    <property type="entry name" value="LD_TPept_cat_dom"/>
</dbReference>
<accession>A0A9W6HLW7</accession>
<dbReference type="SUPFAM" id="SSF141523">
    <property type="entry name" value="L,D-transpeptidase catalytic domain-like"/>
    <property type="match status" value="1"/>
</dbReference>
<feature type="region of interest" description="Disordered" evidence="7">
    <location>
        <begin position="1"/>
        <end position="47"/>
    </location>
</feature>
<protein>
    <recommendedName>
        <fullName evidence="9">L,D-TPase catalytic domain-containing protein</fullName>
    </recommendedName>
</protein>
<dbReference type="PANTHER" id="PTHR30582">
    <property type="entry name" value="L,D-TRANSPEPTIDASE"/>
    <property type="match status" value="1"/>
</dbReference>
<comment type="pathway">
    <text evidence="1 6">Cell wall biogenesis; peptidoglycan biosynthesis.</text>
</comment>
<dbReference type="CDD" id="cd16913">
    <property type="entry name" value="YkuD_like"/>
    <property type="match status" value="1"/>
</dbReference>